<dbReference type="SUPFAM" id="SSF50346">
    <property type="entry name" value="PRC-barrel domain"/>
    <property type="match status" value="2"/>
</dbReference>
<dbReference type="GO" id="GO:0030077">
    <property type="term" value="C:plasma membrane light-harvesting complex"/>
    <property type="evidence" value="ECO:0007669"/>
    <property type="project" value="InterPro"/>
</dbReference>
<dbReference type="Proteomes" id="UP001165667">
    <property type="component" value="Unassembled WGS sequence"/>
</dbReference>
<dbReference type="EMBL" id="JAMOIM010000035">
    <property type="protein sequence ID" value="MCW6511903.1"/>
    <property type="molecule type" value="Genomic_DNA"/>
</dbReference>
<reference evidence="2" key="1">
    <citation type="submission" date="2022-05" db="EMBL/GenBank/DDBJ databases">
        <authorList>
            <person name="Pankratov T."/>
        </authorList>
    </citation>
    <scope>NUCLEOTIDE SEQUENCE</scope>
    <source>
        <strain evidence="2">BP6-180914</strain>
    </source>
</reference>
<dbReference type="GO" id="GO:0019684">
    <property type="term" value="P:photosynthesis, light reaction"/>
    <property type="evidence" value="ECO:0007669"/>
    <property type="project" value="InterPro"/>
</dbReference>
<dbReference type="InterPro" id="IPR011033">
    <property type="entry name" value="PRC_barrel-like_sf"/>
</dbReference>
<comment type="caution">
    <text evidence="2">The sequence shown here is derived from an EMBL/GenBank/DDBJ whole genome shotgun (WGS) entry which is preliminary data.</text>
</comment>
<gene>
    <name evidence="2" type="ORF">M8523_28500</name>
</gene>
<sequence>MLIAVSALKGYAVEASDGGGIGKVHDLLFDDVTWRLRWLVVDVGSWLSDRKVLVHPSSIRNPDYVGQVLPLTLTKLQIENSPPLATDQPVSTRMETNLFDYCGSDPLWGYSYFGGDGLGGPLGGPRYLGGRDGVGLADDDEGDPHLRSLAEVTGYHMHAVDGEIGHAENFLVDDANWDVRYIIVDTRNWWPGEHVLISPYAVKAVSWRAREIRLDVGRERVKSSPPWDPIAMIDQVYEKKLHTHYGWRGYGF</sequence>
<evidence type="ECO:0000259" key="1">
    <source>
        <dbReference type="Pfam" id="PF05239"/>
    </source>
</evidence>
<evidence type="ECO:0000313" key="2">
    <source>
        <dbReference type="EMBL" id="MCW6511903.1"/>
    </source>
</evidence>
<proteinExistence type="predicted"/>
<keyword evidence="3" id="KW-1185">Reference proteome</keyword>
<dbReference type="InterPro" id="IPR014747">
    <property type="entry name" value="Bac_photo_RC_H_C"/>
</dbReference>
<dbReference type="InterPro" id="IPR027275">
    <property type="entry name" value="PRC-brl_dom"/>
</dbReference>
<evidence type="ECO:0000313" key="3">
    <source>
        <dbReference type="Proteomes" id="UP001165667"/>
    </source>
</evidence>
<dbReference type="RefSeq" id="WP_282588279.1">
    <property type="nucleotide sequence ID" value="NZ_JAMOIM010000035.1"/>
</dbReference>
<name>A0AA41Z7H2_9HYPH</name>
<accession>A0AA41Z7H2</accession>
<feature type="domain" description="PRC-barrel" evidence="1">
    <location>
        <begin position="3"/>
        <end position="57"/>
    </location>
</feature>
<dbReference type="Gene3D" id="3.90.50.10">
    <property type="entry name" value="Photosynthetic Reaction Center, subunit H, domain 2"/>
    <property type="match status" value="2"/>
</dbReference>
<dbReference type="AlphaFoldDB" id="A0AA41Z7H2"/>
<protein>
    <submittedName>
        <fullName evidence="2">PRC-barrel domain-containing protein</fullName>
    </submittedName>
</protein>
<dbReference type="Pfam" id="PF05239">
    <property type="entry name" value="PRC"/>
    <property type="match status" value="1"/>
</dbReference>
<organism evidence="2 3">
    <name type="scientific">Lichenifustis flavocetrariae</name>
    <dbReference type="NCBI Taxonomy" id="2949735"/>
    <lineage>
        <taxon>Bacteria</taxon>
        <taxon>Pseudomonadati</taxon>
        <taxon>Pseudomonadota</taxon>
        <taxon>Alphaproteobacteria</taxon>
        <taxon>Hyphomicrobiales</taxon>
        <taxon>Lichenihabitantaceae</taxon>
        <taxon>Lichenifustis</taxon>
    </lineage>
</organism>